<comment type="caution">
    <text evidence="1">The sequence shown here is derived from an EMBL/GenBank/DDBJ whole genome shotgun (WGS) entry which is preliminary data.</text>
</comment>
<dbReference type="InterPro" id="IPR045036">
    <property type="entry name" value="Spartin-like"/>
</dbReference>
<accession>A0A835HC82</accession>
<proteinExistence type="predicted"/>
<evidence type="ECO:0000313" key="1">
    <source>
        <dbReference type="EMBL" id="KAF9596669.1"/>
    </source>
</evidence>
<organism evidence="1 2">
    <name type="scientific">Coptis chinensis</name>
    <dbReference type="NCBI Taxonomy" id="261450"/>
    <lineage>
        <taxon>Eukaryota</taxon>
        <taxon>Viridiplantae</taxon>
        <taxon>Streptophyta</taxon>
        <taxon>Embryophyta</taxon>
        <taxon>Tracheophyta</taxon>
        <taxon>Spermatophyta</taxon>
        <taxon>Magnoliopsida</taxon>
        <taxon>Ranunculales</taxon>
        <taxon>Ranunculaceae</taxon>
        <taxon>Coptidoideae</taxon>
        <taxon>Coptis</taxon>
    </lineage>
</organism>
<reference evidence="1 2" key="1">
    <citation type="submission" date="2020-10" db="EMBL/GenBank/DDBJ databases">
        <title>The Coptis chinensis genome and diversification of protoberbering-type alkaloids.</title>
        <authorList>
            <person name="Wang B."/>
            <person name="Shu S."/>
            <person name="Song C."/>
            <person name="Liu Y."/>
        </authorList>
    </citation>
    <scope>NUCLEOTIDE SEQUENCE [LARGE SCALE GENOMIC DNA]</scope>
    <source>
        <strain evidence="1">HL-2020</strain>
        <tissue evidence="1">Leaf</tissue>
    </source>
</reference>
<dbReference type="EMBL" id="JADFTS010000007">
    <property type="protein sequence ID" value="KAF9596669.1"/>
    <property type="molecule type" value="Genomic_DNA"/>
</dbReference>
<dbReference type="AlphaFoldDB" id="A0A835HC82"/>
<name>A0A835HC82_9MAGN</name>
<dbReference type="PANTHER" id="PTHR21068:SF43">
    <property type="entry name" value="SPARTIN"/>
    <property type="match status" value="1"/>
</dbReference>
<dbReference type="PANTHER" id="PTHR21068">
    <property type="entry name" value="SPARTIN"/>
    <property type="match status" value="1"/>
</dbReference>
<dbReference type="GO" id="GO:0005886">
    <property type="term" value="C:plasma membrane"/>
    <property type="evidence" value="ECO:0007669"/>
    <property type="project" value="TreeGrafter"/>
</dbReference>
<dbReference type="Proteomes" id="UP000631114">
    <property type="component" value="Unassembled WGS sequence"/>
</dbReference>
<keyword evidence="2" id="KW-1185">Reference proteome</keyword>
<evidence type="ECO:0000313" key="2">
    <source>
        <dbReference type="Proteomes" id="UP000631114"/>
    </source>
</evidence>
<protein>
    <submittedName>
        <fullName evidence="1">Uncharacterized protein</fullName>
    </submittedName>
</protein>
<sequence>MCVVGEETFEALDDSHYFFSLRFLSHSGSDDDVEGHEVDLLNYGVTFAFLEKNKSDVLDVSMANEISPAKMKVEKKKKEIMEERSTTYWTTLAPNVEDYSGSVAKGIGGPGREGY</sequence>
<gene>
    <name evidence="1" type="ORF">IFM89_012868</name>
</gene>